<accession>A0A2P2C010</accession>
<dbReference type="EMBL" id="CZKA01000018">
    <property type="protein sequence ID" value="CUR55360.1"/>
    <property type="molecule type" value="Genomic_DNA"/>
</dbReference>
<evidence type="ECO:0000313" key="1">
    <source>
        <dbReference type="EMBL" id="CUR55360.1"/>
    </source>
</evidence>
<gene>
    <name evidence="1" type="ORF">NOCA2250006</name>
</gene>
<dbReference type="AlphaFoldDB" id="A0A2P2C010"/>
<sequence length="45" mass="4883">MPLFPSLPLLPASRGGMLRVCHLLAVVSKGKPAGARIFTFYTRLV</sequence>
<proteinExistence type="predicted"/>
<organism evidence="1">
    <name type="scientific">metagenome</name>
    <dbReference type="NCBI Taxonomy" id="256318"/>
    <lineage>
        <taxon>unclassified sequences</taxon>
        <taxon>metagenomes</taxon>
    </lineage>
</organism>
<reference evidence="1" key="1">
    <citation type="submission" date="2015-08" db="EMBL/GenBank/DDBJ databases">
        <authorList>
            <person name="Babu N.S."/>
            <person name="Beckwith C.J."/>
            <person name="Beseler K.G."/>
            <person name="Brison A."/>
            <person name="Carone J.V."/>
            <person name="Caskin T.P."/>
            <person name="Diamond M."/>
            <person name="Durham M.E."/>
            <person name="Foxe J.M."/>
            <person name="Go M."/>
            <person name="Henderson B.A."/>
            <person name="Jones I.B."/>
            <person name="McGettigan J.A."/>
            <person name="Micheletti S.J."/>
            <person name="Nasrallah M.E."/>
            <person name="Ortiz D."/>
            <person name="Piller C.R."/>
            <person name="Privatt S.R."/>
            <person name="Schneider S.L."/>
            <person name="Sharp S."/>
            <person name="Smith T.C."/>
            <person name="Stanton J.D."/>
            <person name="Ullery H.E."/>
            <person name="Wilson R.J."/>
            <person name="Serrano M.G."/>
            <person name="Buck G."/>
            <person name="Lee V."/>
            <person name="Wang Y."/>
            <person name="Carvalho R."/>
            <person name="Voegtly L."/>
            <person name="Shi R."/>
            <person name="Duckworth R."/>
            <person name="Johnson A."/>
            <person name="Loviza R."/>
            <person name="Walstead R."/>
            <person name="Shah Z."/>
            <person name="Kiflezghi M."/>
            <person name="Wade K."/>
            <person name="Ball S.L."/>
            <person name="Bradley K.W."/>
            <person name="Asai D.J."/>
            <person name="Bowman C.A."/>
            <person name="Russell D.A."/>
            <person name="Pope W.H."/>
            <person name="Jacobs-Sera D."/>
            <person name="Hendrix R.W."/>
            <person name="Hatfull G.F."/>
        </authorList>
    </citation>
    <scope>NUCLEOTIDE SEQUENCE</scope>
</reference>
<protein>
    <submittedName>
        <fullName evidence="1">Uncharacterized protein</fullName>
    </submittedName>
</protein>
<name>A0A2P2C010_9ZZZZ</name>